<dbReference type="InterPro" id="IPR036597">
    <property type="entry name" value="Fido-like_dom_sf"/>
</dbReference>
<protein>
    <recommendedName>
        <fullName evidence="2">Fido domain-containing protein</fullName>
    </recommendedName>
</protein>
<dbReference type="Proteomes" id="UP000271678">
    <property type="component" value="Unassembled WGS sequence"/>
</dbReference>
<dbReference type="PROSITE" id="PS51459">
    <property type="entry name" value="FIDO"/>
    <property type="match status" value="1"/>
</dbReference>
<evidence type="ECO:0000259" key="2">
    <source>
        <dbReference type="PROSITE" id="PS51459"/>
    </source>
</evidence>
<feature type="region of interest" description="Disordered" evidence="1">
    <location>
        <begin position="128"/>
        <end position="147"/>
    </location>
</feature>
<dbReference type="EMBL" id="RJJQ01000023">
    <property type="protein sequence ID" value="RNI18305.1"/>
    <property type="molecule type" value="Genomic_DNA"/>
</dbReference>
<reference evidence="3 4" key="1">
    <citation type="submission" date="2018-11" db="EMBL/GenBank/DDBJ databases">
        <title>Draft genome of Simplicispira Flexivirga sp. BO-16.</title>
        <authorList>
            <person name="Im W.T."/>
        </authorList>
    </citation>
    <scope>NUCLEOTIDE SEQUENCE [LARGE SCALE GENOMIC DNA]</scope>
    <source>
        <strain evidence="3 4">BO-16</strain>
    </source>
</reference>
<sequence>MTADLSRLASLPGVGEAIDEAREACTRLRWHEALRRRVPEVAAESRVRGARASAFLEGAEVPVDLVRDAMRGAVALDDGPGDRVLTGAIRATAETEHLGGVLRTAPAQAIATLHKAAAAAVMAPDALARPRQGDETPSDLAELGAAPPPAEAAQRLRGVVELIASLGEAPGILLTAIVHAEVATARPFGYANALVARALERALLQASGVDPVGGVVSEAGHARQGAVAYQGALSAYLTGSTEGVGLWLRHCAQAVVAGAAEATEIADAVLAGRLTGH</sequence>
<comment type="caution">
    <text evidence="3">The sequence shown here is derived from an EMBL/GenBank/DDBJ whole genome shotgun (WGS) entry which is preliminary data.</text>
</comment>
<dbReference type="RefSeq" id="WP_123272881.1">
    <property type="nucleotide sequence ID" value="NZ_RJJQ01000023.1"/>
</dbReference>
<name>A0A3M9LZF2_9MICO</name>
<organism evidence="3 4">
    <name type="scientific">Flexivirga caeni</name>
    <dbReference type="NCBI Taxonomy" id="2294115"/>
    <lineage>
        <taxon>Bacteria</taxon>
        <taxon>Bacillati</taxon>
        <taxon>Actinomycetota</taxon>
        <taxon>Actinomycetes</taxon>
        <taxon>Micrococcales</taxon>
        <taxon>Dermacoccaceae</taxon>
        <taxon>Flexivirga</taxon>
    </lineage>
</organism>
<gene>
    <name evidence="3" type="ORF">EFY87_18075</name>
</gene>
<evidence type="ECO:0000313" key="3">
    <source>
        <dbReference type="EMBL" id="RNI18305.1"/>
    </source>
</evidence>
<keyword evidence="4" id="KW-1185">Reference proteome</keyword>
<evidence type="ECO:0000256" key="1">
    <source>
        <dbReference type="SAM" id="MobiDB-lite"/>
    </source>
</evidence>
<dbReference type="InterPro" id="IPR003812">
    <property type="entry name" value="Fido"/>
</dbReference>
<accession>A0A3M9LZF2</accession>
<dbReference type="OrthoDB" id="5241763at2"/>
<dbReference type="Gene3D" id="1.10.3290.10">
    <property type="entry name" value="Fido-like domain"/>
    <property type="match status" value="1"/>
</dbReference>
<proteinExistence type="predicted"/>
<feature type="domain" description="Fido" evidence="2">
    <location>
        <begin position="105"/>
        <end position="250"/>
    </location>
</feature>
<dbReference type="AlphaFoldDB" id="A0A3M9LZF2"/>
<evidence type="ECO:0000313" key="4">
    <source>
        <dbReference type="Proteomes" id="UP000271678"/>
    </source>
</evidence>